<sequence length="36" mass="4329">MNIFMPLSIFKKQAANWKIGKQLIQQNYNMPQFEID</sequence>
<dbReference type="EMBL" id="CAJJDM010000003">
    <property type="protein sequence ID" value="CAD8044087.1"/>
    <property type="molecule type" value="Genomic_DNA"/>
</dbReference>
<protein>
    <submittedName>
        <fullName evidence="1">Uncharacterized protein</fullName>
    </submittedName>
</protein>
<proteinExistence type="predicted"/>
<reference evidence="1" key="1">
    <citation type="submission" date="2021-01" db="EMBL/GenBank/DDBJ databases">
        <authorList>
            <consortium name="Genoscope - CEA"/>
            <person name="William W."/>
        </authorList>
    </citation>
    <scope>NUCLEOTIDE SEQUENCE</scope>
</reference>
<dbReference type="Proteomes" id="UP000688137">
    <property type="component" value="Unassembled WGS sequence"/>
</dbReference>
<name>A0A8S1JQE9_PARPR</name>
<evidence type="ECO:0000313" key="2">
    <source>
        <dbReference type="Proteomes" id="UP000688137"/>
    </source>
</evidence>
<gene>
    <name evidence="1" type="ORF">PPRIM_AZ9-3.1.T0060169</name>
</gene>
<accession>A0A8S1JQE9</accession>
<comment type="caution">
    <text evidence="1">The sequence shown here is derived from an EMBL/GenBank/DDBJ whole genome shotgun (WGS) entry which is preliminary data.</text>
</comment>
<organism evidence="1 2">
    <name type="scientific">Paramecium primaurelia</name>
    <dbReference type="NCBI Taxonomy" id="5886"/>
    <lineage>
        <taxon>Eukaryota</taxon>
        <taxon>Sar</taxon>
        <taxon>Alveolata</taxon>
        <taxon>Ciliophora</taxon>
        <taxon>Intramacronucleata</taxon>
        <taxon>Oligohymenophorea</taxon>
        <taxon>Peniculida</taxon>
        <taxon>Parameciidae</taxon>
        <taxon>Paramecium</taxon>
    </lineage>
</organism>
<keyword evidence="2" id="KW-1185">Reference proteome</keyword>
<evidence type="ECO:0000313" key="1">
    <source>
        <dbReference type="EMBL" id="CAD8044087.1"/>
    </source>
</evidence>
<dbReference type="AlphaFoldDB" id="A0A8S1JQE9"/>